<feature type="signal peptide" evidence="1">
    <location>
        <begin position="1"/>
        <end position="19"/>
    </location>
</feature>
<evidence type="ECO:0000256" key="1">
    <source>
        <dbReference type="SAM" id="SignalP"/>
    </source>
</evidence>
<accession>A0A8I2HCZ2</accession>
<sequence length="232" mass="26282">MLRTILISLIVILSGCASTQNEKLTSKRVGVLTPESHNNQFCYLYKGVTVFNNESAREELSPNFSNSFNASVGKGITKSGNIPVSLGKLPTHKISSYFERKEWDHSITLTKDGRKYIESLLESNQVDYILLPWLYDLERCMVSVEVGYSDLEYALDSNVQLHLLNAQTLQHIQSRHVNSVNSMRPIYLPKDKAAPTITDKAKLSEKLYAELEDDVFRLLDGDCCYSKRNDLP</sequence>
<dbReference type="Proteomes" id="UP001304419">
    <property type="component" value="Chromosome 1"/>
</dbReference>
<keyword evidence="1" id="KW-0732">Signal</keyword>
<evidence type="ECO:0000313" key="3">
    <source>
        <dbReference type="EMBL" id="WOX28492.1"/>
    </source>
</evidence>
<organism evidence="2 4">
    <name type="scientific">Pseudoalteromonas maricaloris</name>
    <dbReference type="NCBI Taxonomy" id="184924"/>
    <lineage>
        <taxon>Bacteria</taxon>
        <taxon>Pseudomonadati</taxon>
        <taxon>Pseudomonadota</taxon>
        <taxon>Gammaproteobacteria</taxon>
        <taxon>Alteromonadales</taxon>
        <taxon>Pseudoalteromonadaceae</taxon>
        <taxon>Pseudoalteromonas</taxon>
    </lineage>
</organism>
<proteinExistence type="predicted"/>
<evidence type="ECO:0000313" key="4">
    <source>
        <dbReference type="Proteomes" id="UP000646877"/>
    </source>
</evidence>
<reference evidence="2" key="1">
    <citation type="submission" date="2019-10" db="EMBL/GenBank/DDBJ databases">
        <authorList>
            <person name="Paulsen S."/>
        </authorList>
    </citation>
    <scope>NUCLEOTIDE SEQUENCE</scope>
    <source>
        <strain evidence="2">LMG 19692</strain>
    </source>
</reference>
<dbReference type="PROSITE" id="PS51257">
    <property type="entry name" value="PROKAR_LIPOPROTEIN"/>
    <property type="match status" value="1"/>
</dbReference>
<dbReference type="EMBL" id="WEIA01000041">
    <property type="protein sequence ID" value="NLR24406.1"/>
    <property type="molecule type" value="Genomic_DNA"/>
</dbReference>
<keyword evidence="5" id="KW-1185">Reference proteome</keyword>
<dbReference type="RefSeq" id="WP_193522653.1">
    <property type="nucleotide sequence ID" value="NZ_CBCSDF010000026.1"/>
</dbReference>
<dbReference type="AlphaFoldDB" id="A0A8I2HCZ2"/>
<evidence type="ECO:0000313" key="2">
    <source>
        <dbReference type="EMBL" id="NLR24406.1"/>
    </source>
</evidence>
<dbReference type="EMBL" id="CP137578">
    <property type="protein sequence ID" value="WOX28492.1"/>
    <property type="molecule type" value="Genomic_DNA"/>
</dbReference>
<gene>
    <name evidence="2" type="ORF">F9Y85_24515</name>
    <name evidence="3" type="ORF">R5H13_18025</name>
</gene>
<reference evidence="3 5" key="2">
    <citation type="submission" date="2023-10" db="EMBL/GenBank/DDBJ databases">
        <title>To unveil natural product biosynthetic capacity in Pseudoalteromonas.</title>
        <authorList>
            <person name="Wang J."/>
        </authorList>
    </citation>
    <scope>NUCLEOTIDE SEQUENCE [LARGE SCALE GENOMIC DNA]</scope>
    <source>
        <strain evidence="3 5">DSM 15914</strain>
    </source>
</reference>
<dbReference type="Proteomes" id="UP000646877">
    <property type="component" value="Unassembled WGS sequence"/>
</dbReference>
<feature type="chain" id="PRO_5034441035" evidence="1">
    <location>
        <begin position="20"/>
        <end position="232"/>
    </location>
</feature>
<name>A0A8I2HCZ2_9GAMM</name>
<evidence type="ECO:0000313" key="5">
    <source>
        <dbReference type="Proteomes" id="UP001304419"/>
    </source>
</evidence>
<protein>
    <submittedName>
        <fullName evidence="2">Uncharacterized protein</fullName>
    </submittedName>
</protein>